<evidence type="ECO:0000256" key="7">
    <source>
        <dbReference type="ARBA" id="ARBA00023239"/>
    </source>
</evidence>
<dbReference type="Pfam" id="PF02586">
    <property type="entry name" value="SRAP"/>
    <property type="match status" value="1"/>
</dbReference>
<dbReference type="PANTHER" id="PTHR13604">
    <property type="entry name" value="DC12-RELATED"/>
    <property type="match status" value="1"/>
</dbReference>
<sequence>MKIGYKTINARAEGIEKKPAFRHLLNRNRLLFVSDGFYEWRKEEGRKQPFRFQLKSGWRGADNRIILTVYLYICMVYRKKNP</sequence>
<keyword evidence="7" id="KW-0456">Lyase</keyword>
<protein>
    <recommendedName>
        <fullName evidence="8">Abasic site processing protein</fullName>
        <ecNumber evidence="8">3.4.-.-</ecNumber>
    </recommendedName>
</protein>
<dbReference type="EMBL" id="JBHSOW010000040">
    <property type="protein sequence ID" value="MFC5649704.1"/>
    <property type="molecule type" value="Genomic_DNA"/>
</dbReference>
<dbReference type="InterPro" id="IPR003738">
    <property type="entry name" value="SRAP"/>
</dbReference>
<dbReference type="Gene3D" id="3.90.1680.10">
    <property type="entry name" value="SOS response associated peptidase-like"/>
    <property type="match status" value="1"/>
</dbReference>
<proteinExistence type="inferred from homology"/>
<keyword evidence="10" id="KW-1185">Reference proteome</keyword>
<evidence type="ECO:0000256" key="1">
    <source>
        <dbReference type="ARBA" id="ARBA00008136"/>
    </source>
</evidence>
<evidence type="ECO:0000256" key="4">
    <source>
        <dbReference type="ARBA" id="ARBA00022801"/>
    </source>
</evidence>
<keyword evidence="4 8" id="KW-0378">Hydrolase</keyword>
<evidence type="ECO:0000256" key="5">
    <source>
        <dbReference type="ARBA" id="ARBA00023124"/>
    </source>
</evidence>
<comment type="similarity">
    <text evidence="1 8">Belongs to the SOS response-associated peptidase family.</text>
</comment>
<evidence type="ECO:0000313" key="10">
    <source>
        <dbReference type="Proteomes" id="UP001596047"/>
    </source>
</evidence>
<dbReference type="EC" id="3.4.-.-" evidence="8"/>
<gene>
    <name evidence="9" type="ORF">ACFPYJ_11335</name>
</gene>
<keyword evidence="6" id="KW-0238">DNA-binding</keyword>
<evidence type="ECO:0000256" key="6">
    <source>
        <dbReference type="ARBA" id="ARBA00023125"/>
    </source>
</evidence>
<dbReference type="SUPFAM" id="SSF143081">
    <property type="entry name" value="BB1717-like"/>
    <property type="match status" value="1"/>
</dbReference>
<keyword evidence="5" id="KW-0190">Covalent protein-DNA linkage</keyword>
<evidence type="ECO:0000256" key="8">
    <source>
        <dbReference type="RuleBase" id="RU364100"/>
    </source>
</evidence>
<reference evidence="10" key="1">
    <citation type="journal article" date="2019" name="Int. J. Syst. Evol. Microbiol.">
        <title>The Global Catalogue of Microorganisms (GCM) 10K type strain sequencing project: providing services to taxonomists for standard genome sequencing and annotation.</title>
        <authorList>
            <consortium name="The Broad Institute Genomics Platform"/>
            <consortium name="The Broad Institute Genome Sequencing Center for Infectious Disease"/>
            <person name="Wu L."/>
            <person name="Ma J."/>
        </authorList>
    </citation>
    <scope>NUCLEOTIDE SEQUENCE [LARGE SCALE GENOMIC DNA]</scope>
    <source>
        <strain evidence="10">CGMCC 1.3240</strain>
    </source>
</reference>
<evidence type="ECO:0000256" key="3">
    <source>
        <dbReference type="ARBA" id="ARBA00022763"/>
    </source>
</evidence>
<accession>A0ABW0VY70</accession>
<keyword evidence="2 8" id="KW-0645">Protease</keyword>
<name>A0ABW0VY70_9BACL</name>
<dbReference type="PANTHER" id="PTHR13604:SF0">
    <property type="entry name" value="ABASIC SITE PROCESSING PROTEIN HMCES"/>
    <property type="match status" value="1"/>
</dbReference>
<dbReference type="InterPro" id="IPR036590">
    <property type="entry name" value="SRAP-like"/>
</dbReference>
<comment type="caution">
    <text evidence="9">The sequence shown here is derived from an EMBL/GenBank/DDBJ whole genome shotgun (WGS) entry which is preliminary data.</text>
</comment>
<evidence type="ECO:0000256" key="2">
    <source>
        <dbReference type="ARBA" id="ARBA00022670"/>
    </source>
</evidence>
<dbReference type="RefSeq" id="WP_379188284.1">
    <property type="nucleotide sequence ID" value="NZ_JBHSOW010000040.1"/>
</dbReference>
<dbReference type="Proteomes" id="UP001596047">
    <property type="component" value="Unassembled WGS sequence"/>
</dbReference>
<keyword evidence="3" id="KW-0227">DNA damage</keyword>
<evidence type="ECO:0000313" key="9">
    <source>
        <dbReference type="EMBL" id="MFC5649704.1"/>
    </source>
</evidence>
<organism evidence="9 10">
    <name type="scientific">Paenibacillus solisilvae</name>
    <dbReference type="NCBI Taxonomy" id="2486751"/>
    <lineage>
        <taxon>Bacteria</taxon>
        <taxon>Bacillati</taxon>
        <taxon>Bacillota</taxon>
        <taxon>Bacilli</taxon>
        <taxon>Bacillales</taxon>
        <taxon>Paenibacillaceae</taxon>
        <taxon>Paenibacillus</taxon>
    </lineage>
</organism>